<organism evidence="3 4">
    <name type="scientific">Desmonostoc muscorum LEGE 12446</name>
    <dbReference type="NCBI Taxonomy" id="1828758"/>
    <lineage>
        <taxon>Bacteria</taxon>
        <taxon>Bacillati</taxon>
        <taxon>Cyanobacteriota</taxon>
        <taxon>Cyanophyceae</taxon>
        <taxon>Nostocales</taxon>
        <taxon>Nostocaceae</taxon>
        <taxon>Desmonostoc</taxon>
    </lineage>
</organism>
<name>A0A8J7DC03_DESMC</name>
<dbReference type="Pfam" id="PF14218">
    <property type="entry name" value="COP23"/>
    <property type="match status" value="1"/>
</dbReference>
<accession>A0A8J7DC03</accession>
<dbReference type="RefSeq" id="WP_193918711.1">
    <property type="nucleotide sequence ID" value="NZ_JADEXS020000001.1"/>
</dbReference>
<keyword evidence="4" id="KW-1185">Reference proteome</keyword>
<protein>
    <recommendedName>
        <fullName evidence="5">Circadian oscillating COP23 family protein</fullName>
    </recommendedName>
</protein>
<dbReference type="EMBL" id="JADEXS010000260">
    <property type="protein sequence ID" value="MBE9024376.1"/>
    <property type="molecule type" value="Genomic_DNA"/>
</dbReference>
<comment type="caution">
    <text evidence="3">The sequence shown here is derived from an EMBL/GenBank/DDBJ whole genome shotgun (WGS) entry which is preliminary data.</text>
</comment>
<gene>
    <name evidence="3" type="ORF">IQ276_18690</name>
</gene>
<evidence type="ECO:0000256" key="2">
    <source>
        <dbReference type="SAM" id="SignalP"/>
    </source>
</evidence>
<evidence type="ECO:0000313" key="4">
    <source>
        <dbReference type="Proteomes" id="UP000622533"/>
    </source>
</evidence>
<evidence type="ECO:0008006" key="5">
    <source>
        <dbReference type="Google" id="ProtNLM"/>
    </source>
</evidence>
<dbReference type="Proteomes" id="UP000622533">
    <property type="component" value="Unassembled WGS sequence"/>
</dbReference>
<reference evidence="3" key="1">
    <citation type="submission" date="2020-10" db="EMBL/GenBank/DDBJ databases">
        <authorList>
            <person name="Castelo-Branco R."/>
            <person name="Eusebio N."/>
            <person name="Adriana R."/>
            <person name="Vieira A."/>
            <person name="Brugerolle De Fraissinette N."/>
            <person name="Rezende De Castro R."/>
            <person name="Schneider M.P."/>
            <person name="Vasconcelos V."/>
            <person name="Leao P.N."/>
        </authorList>
    </citation>
    <scope>NUCLEOTIDE SEQUENCE</scope>
    <source>
        <strain evidence="3">LEGE 12446</strain>
    </source>
</reference>
<sequence length="190" mass="19695">MLRQSLAILSGVALLSGLGAVFNTPSYAAGTIQFSCDTSSQLPATRATNTATGASLSVIRWYSEYFTGSGYDPMTRCQQVSARFQQAHNTGSLDYITAGIVNGMPVICAASPGGSCNASNLLFTLKRGVNAAETLQRLFDVRDGAGPALYESKGRTYVNLTKKLAPLNASRAGAGSNGGAATPSKPGRAF</sequence>
<feature type="region of interest" description="Disordered" evidence="1">
    <location>
        <begin position="171"/>
        <end position="190"/>
    </location>
</feature>
<keyword evidence="2" id="KW-0732">Signal</keyword>
<proteinExistence type="predicted"/>
<dbReference type="AlphaFoldDB" id="A0A8J7DC03"/>
<feature type="chain" id="PRO_5035146596" description="Circadian oscillating COP23 family protein" evidence="2">
    <location>
        <begin position="29"/>
        <end position="190"/>
    </location>
</feature>
<evidence type="ECO:0000313" key="3">
    <source>
        <dbReference type="EMBL" id="MBE9024376.1"/>
    </source>
</evidence>
<feature type="signal peptide" evidence="2">
    <location>
        <begin position="1"/>
        <end position="28"/>
    </location>
</feature>
<dbReference type="InterPro" id="IPR025478">
    <property type="entry name" value="COP23"/>
</dbReference>
<evidence type="ECO:0000256" key="1">
    <source>
        <dbReference type="SAM" id="MobiDB-lite"/>
    </source>
</evidence>